<evidence type="ECO:0000256" key="8">
    <source>
        <dbReference type="ARBA" id="ARBA00023098"/>
    </source>
</evidence>
<reference evidence="14 15" key="1">
    <citation type="submission" date="2025-04" db="UniProtKB">
        <authorList>
            <consortium name="RefSeq"/>
        </authorList>
    </citation>
    <scope>IDENTIFICATION</scope>
    <source>
        <tissue evidence="14 15">Total insect</tissue>
    </source>
</reference>
<dbReference type="InterPro" id="IPR015876">
    <property type="entry name" value="Acyl-CoA_DS"/>
</dbReference>
<name>A0A6P8ZCK7_THRPL</name>
<keyword evidence="10 11" id="KW-0275">Fatty acid biosynthesis</keyword>
<proteinExistence type="inferred from homology"/>
<dbReference type="GO" id="GO:0005789">
    <property type="term" value="C:endoplasmic reticulum membrane"/>
    <property type="evidence" value="ECO:0007669"/>
    <property type="project" value="TreeGrafter"/>
</dbReference>
<keyword evidence="3 11" id="KW-0444">Lipid biosynthesis</keyword>
<dbReference type="KEGG" id="tpal:117648207"/>
<evidence type="ECO:0000313" key="13">
    <source>
        <dbReference type="Proteomes" id="UP000515158"/>
    </source>
</evidence>
<evidence type="ECO:0000313" key="15">
    <source>
        <dbReference type="RefSeq" id="XP_034246468.1"/>
    </source>
</evidence>
<evidence type="ECO:0000256" key="6">
    <source>
        <dbReference type="ARBA" id="ARBA00022989"/>
    </source>
</evidence>
<keyword evidence="5" id="KW-0276">Fatty acid metabolism</keyword>
<feature type="transmembrane region" description="Helical" evidence="12">
    <location>
        <begin position="169"/>
        <end position="191"/>
    </location>
</feature>
<dbReference type="AlphaFoldDB" id="A0A6P8ZCK7"/>
<dbReference type="OrthoDB" id="10260134at2759"/>
<keyword evidence="9 12" id="KW-0472">Membrane</keyword>
<gene>
    <name evidence="14 15" type="primary">LOC117648207</name>
</gene>
<dbReference type="PANTHER" id="PTHR11351:SF26">
    <property type="entry name" value="FATTY ACID DESATURASE DOMAIN-CONTAINING PROTEIN"/>
    <property type="match status" value="1"/>
</dbReference>
<dbReference type="Proteomes" id="UP000515158">
    <property type="component" value="Unplaced"/>
</dbReference>
<feature type="transmembrane region" description="Helical" evidence="12">
    <location>
        <begin position="203"/>
        <end position="225"/>
    </location>
</feature>
<dbReference type="CDD" id="cd03505">
    <property type="entry name" value="Delta9-FADS-like"/>
    <property type="match status" value="1"/>
</dbReference>
<accession>A0A6P8ZCK7</accession>
<evidence type="ECO:0000256" key="5">
    <source>
        <dbReference type="ARBA" id="ARBA00022832"/>
    </source>
</evidence>
<dbReference type="GeneID" id="117648207"/>
<dbReference type="GO" id="GO:0004768">
    <property type="term" value="F:stearoyl-CoA 9-desaturase activity"/>
    <property type="evidence" value="ECO:0007669"/>
    <property type="project" value="TreeGrafter"/>
</dbReference>
<dbReference type="PANTHER" id="PTHR11351">
    <property type="entry name" value="ACYL-COA DESATURASE"/>
    <property type="match status" value="1"/>
</dbReference>
<evidence type="ECO:0000256" key="2">
    <source>
        <dbReference type="ARBA" id="ARBA00009295"/>
    </source>
</evidence>
<evidence type="ECO:0000256" key="7">
    <source>
        <dbReference type="ARBA" id="ARBA00023002"/>
    </source>
</evidence>
<dbReference type="GO" id="GO:0005506">
    <property type="term" value="F:iron ion binding"/>
    <property type="evidence" value="ECO:0007669"/>
    <property type="project" value="TreeGrafter"/>
</dbReference>
<evidence type="ECO:0000256" key="1">
    <source>
        <dbReference type="ARBA" id="ARBA00004141"/>
    </source>
</evidence>
<evidence type="ECO:0000256" key="9">
    <source>
        <dbReference type="ARBA" id="ARBA00023136"/>
    </source>
</evidence>
<keyword evidence="4 11" id="KW-0812">Transmembrane</keyword>
<dbReference type="RefSeq" id="XP_034246468.1">
    <property type="nucleotide sequence ID" value="XM_034390577.1"/>
</dbReference>
<feature type="transmembrane region" description="Helical" evidence="12">
    <location>
        <begin position="27"/>
        <end position="46"/>
    </location>
</feature>
<feature type="transmembrane region" description="Helical" evidence="12">
    <location>
        <begin position="52"/>
        <end position="71"/>
    </location>
</feature>
<keyword evidence="6 12" id="KW-1133">Transmembrane helix</keyword>
<organism evidence="14">
    <name type="scientific">Thrips palmi</name>
    <name type="common">Melon thrips</name>
    <dbReference type="NCBI Taxonomy" id="161013"/>
    <lineage>
        <taxon>Eukaryota</taxon>
        <taxon>Metazoa</taxon>
        <taxon>Ecdysozoa</taxon>
        <taxon>Arthropoda</taxon>
        <taxon>Hexapoda</taxon>
        <taxon>Insecta</taxon>
        <taxon>Pterygota</taxon>
        <taxon>Neoptera</taxon>
        <taxon>Paraneoptera</taxon>
        <taxon>Thysanoptera</taxon>
        <taxon>Terebrantia</taxon>
        <taxon>Thripoidea</taxon>
        <taxon>Thripidae</taxon>
        <taxon>Thrips</taxon>
    </lineage>
</organism>
<comment type="subcellular location">
    <subcellularLocation>
        <location evidence="1">Membrane</location>
        <topology evidence="1">Multi-pass membrane protein</topology>
    </subcellularLocation>
</comment>
<comment type="similarity">
    <text evidence="2 11">Belongs to the fatty acid desaturase type 1 family.</text>
</comment>
<evidence type="ECO:0000313" key="14">
    <source>
        <dbReference type="RefSeq" id="XP_034246457.1"/>
    </source>
</evidence>
<comment type="domain">
    <text evidence="11">The histidine box domains are involved in binding the catalytic metal ions.</text>
</comment>
<keyword evidence="7 11" id="KW-0560">Oxidoreductase</keyword>
<dbReference type="RefSeq" id="XP_034246457.1">
    <property type="nucleotide sequence ID" value="XM_034390566.1"/>
</dbReference>
<evidence type="ECO:0000256" key="4">
    <source>
        <dbReference type="ARBA" id="ARBA00022692"/>
    </source>
</evidence>
<evidence type="ECO:0000256" key="11">
    <source>
        <dbReference type="RuleBase" id="RU000581"/>
    </source>
</evidence>
<comment type="cofactor">
    <cofactor evidence="11">
        <name>Fe(2+)</name>
        <dbReference type="ChEBI" id="CHEBI:29033"/>
    </cofactor>
</comment>
<protein>
    <submittedName>
        <fullName evidence="14 15">Acyl-CoA desaturase</fullName>
    </submittedName>
</protein>
<evidence type="ECO:0000256" key="10">
    <source>
        <dbReference type="ARBA" id="ARBA00023160"/>
    </source>
</evidence>
<sequence length="335" mass="38070">MSSQQKSGAGSEAREAREARDSSWPNVLFHIHVHLAALYGVFLIITEAYYSTTLYAIFMVMLASLAVNTGAHRLWAHGSYKASFGLRVALMLAQTTVGQCSIYDWVLDHRIHHKHFGTEKDPYNHNRGFFFAHMGSRMLTKQAGYDDLAKEIDMSDLEEDKVVMFQKRYFWVLMPIVALLLPINFPVEYWGESILVSVYVAGFFRYCLALHMSWLVNSAILIWGLDPKARSSSDSNLVFIVTRTHWPHYHYMLPWDYQTGEFGTYGTGCSTAWIRVYCAAGWASELKTMDSAAVKEALTLAVDTGKPLVECLNKVGLEHASRIPDSHVLEFEKYK</sequence>
<dbReference type="GO" id="GO:0006636">
    <property type="term" value="P:unsaturated fatty acid biosynthetic process"/>
    <property type="evidence" value="ECO:0007669"/>
    <property type="project" value="TreeGrafter"/>
</dbReference>
<dbReference type="PRINTS" id="PR00075">
    <property type="entry name" value="FACDDSATRASE"/>
</dbReference>
<evidence type="ECO:0000256" key="3">
    <source>
        <dbReference type="ARBA" id="ARBA00022516"/>
    </source>
</evidence>
<keyword evidence="13" id="KW-1185">Reference proteome</keyword>
<evidence type="ECO:0000256" key="12">
    <source>
        <dbReference type="SAM" id="Phobius"/>
    </source>
</evidence>
<keyword evidence="8" id="KW-0443">Lipid metabolism</keyword>